<dbReference type="Pfam" id="PF00534">
    <property type="entry name" value="Glycos_transf_1"/>
    <property type="match status" value="1"/>
</dbReference>
<sequence>MFGGADCILYPSRFEPCGIVQIEAMRYGAIPIVRNVGGLADTVENFDTIKQTGTGFLFNDFDEFALFGKIIRAVELHKNTKLWRILQANAMKTDYSWEFSAREYAKLYETTKSFHENPHSSFSALEGLTNL</sequence>
<evidence type="ECO:0000259" key="1">
    <source>
        <dbReference type="Pfam" id="PF00534"/>
    </source>
</evidence>
<gene>
    <name evidence="2" type="ORF">UU59_C0043G0003</name>
</gene>
<dbReference type="GO" id="GO:0016757">
    <property type="term" value="F:glycosyltransferase activity"/>
    <property type="evidence" value="ECO:0007669"/>
    <property type="project" value="InterPro"/>
</dbReference>
<dbReference type="Gene3D" id="3.40.50.2000">
    <property type="entry name" value="Glycogen Phosphorylase B"/>
    <property type="match status" value="2"/>
</dbReference>
<evidence type="ECO:0000313" key="2">
    <source>
        <dbReference type="EMBL" id="KKS05565.1"/>
    </source>
</evidence>
<protein>
    <submittedName>
        <fullName evidence="2">Glycogen synthase</fullName>
    </submittedName>
</protein>
<dbReference type="PATRIC" id="fig|1619131.3.peg.727"/>
<proteinExistence type="predicted"/>
<accession>A0A0G0VXI6</accession>
<dbReference type="PANTHER" id="PTHR45825">
    <property type="entry name" value="GRANULE-BOUND STARCH SYNTHASE 1, CHLOROPLASTIC/AMYLOPLASTIC"/>
    <property type="match status" value="1"/>
</dbReference>
<dbReference type="InterPro" id="IPR001296">
    <property type="entry name" value="Glyco_trans_1"/>
</dbReference>
<dbReference type="AlphaFoldDB" id="A0A0G0VXI6"/>
<name>A0A0G0VXI6_UNCKA</name>
<dbReference type="EMBL" id="LCBF01000043">
    <property type="protein sequence ID" value="KKS05565.1"/>
    <property type="molecule type" value="Genomic_DNA"/>
</dbReference>
<dbReference type="SUPFAM" id="SSF53756">
    <property type="entry name" value="UDP-Glycosyltransferase/glycogen phosphorylase"/>
    <property type="match status" value="1"/>
</dbReference>
<feature type="domain" description="Glycosyl transferase family 1" evidence="1">
    <location>
        <begin position="2"/>
        <end position="77"/>
    </location>
</feature>
<comment type="caution">
    <text evidence="2">The sequence shown here is derived from an EMBL/GenBank/DDBJ whole genome shotgun (WGS) entry which is preliminary data.</text>
</comment>
<dbReference type="Proteomes" id="UP000034544">
    <property type="component" value="Unassembled WGS sequence"/>
</dbReference>
<reference evidence="2 3" key="1">
    <citation type="journal article" date="2015" name="Nature">
        <title>rRNA introns, odd ribosomes, and small enigmatic genomes across a large radiation of phyla.</title>
        <authorList>
            <person name="Brown C.T."/>
            <person name="Hug L.A."/>
            <person name="Thomas B.C."/>
            <person name="Sharon I."/>
            <person name="Castelle C.J."/>
            <person name="Singh A."/>
            <person name="Wilkins M.J."/>
            <person name="Williams K.H."/>
            <person name="Banfield J.F."/>
        </authorList>
    </citation>
    <scope>NUCLEOTIDE SEQUENCE [LARGE SCALE GENOMIC DNA]</scope>
</reference>
<evidence type="ECO:0000313" key="3">
    <source>
        <dbReference type="Proteomes" id="UP000034544"/>
    </source>
</evidence>
<organism evidence="2 3">
    <name type="scientific">candidate division WWE3 bacterium GW2011_GWE1_41_27</name>
    <dbReference type="NCBI Taxonomy" id="1619131"/>
    <lineage>
        <taxon>Bacteria</taxon>
        <taxon>Katanobacteria</taxon>
    </lineage>
</organism>
<dbReference type="PANTHER" id="PTHR45825:SF11">
    <property type="entry name" value="ALPHA AMYLASE DOMAIN-CONTAINING PROTEIN"/>
    <property type="match status" value="1"/>
</dbReference>